<dbReference type="RefSeq" id="XP_024350538.1">
    <property type="nucleotide sequence ID" value="XM_024495075.1"/>
</dbReference>
<evidence type="ECO:0000313" key="3">
    <source>
        <dbReference type="Proteomes" id="UP000019149"/>
    </source>
</evidence>
<dbReference type="AlphaFoldDB" id="W6UMI4"/>
<dbReference type="Proteomes" id="UP000019149">
    <property type="component" value="Unassembled WGS sequence"/>
</dbReference>
<dbReference type="InterPro" id="IPR035963">
    <property type="entry name" value="FERM_2"/>
</dbReference>
<proteinExistence type="predicted"/>
<dbReference type="OrthoDB" id="98077at2759"/>
<keyword evidence="2" id="KW-0808">Transferase</keyword>
<dbReference type="STRING" id="6210.W6UMI4"/>
<accession>W6UMI4</accession>
<dbReference type="Gene3D" id="1.20.80.10">
    <property type="match status" value="1"/>
</dbReference>
<keyword evidence="2" id="KW-0418">Kinase</keyword>
<dbReference type="GO" id="GO:0016301">
    <property type="term" value="F:kinase activity"/>
    <property type="evidence" value="ECO:0007669"/>
    <property type="project" value="UniProtKB-KW"/>
</dbReference>
<evidence type="ECO:0000259" key="1">
    <source>
        <dbReference type="PROSITE" id="PS50057"/>
    </source>
</evidence>
<protein>
    <submittedName>
        <fullName evidence="2">Focal adhesion kinase</fullName>
    </submittedName>
</protein>
<dbReference type="KEGG" id="egl:EGR_05826"/>
<dbReference type="SUPFAM" id="SSF47031">
    <property type="entry name" value="Second domain of FERM"/>
    <property type="match status" value="1"/>
</dbReference>
<dbReference type="InterPro" id="IPR014352">
    <property type="entry name" value="FERM/acyl-CoA-bd_prot_sf"/>
</dbReference>
<name>W6UMI4_ECHGR</name>
<reference evidence="2 3" key="1">
    <citation type="journal article" date="2013" name="Nat. Genet.">
        <title>The genome of the hydatid tapeworm Echinococcus granulosus.</title>
        <authorList>
            <person name="Zheng H."/>
            <person name="Zhang W."/>
            <person name="Zhang L."/>
            <person name="Zhang Z."/>
            <person name="Li J."/>
            <person name="Lu G."/>
            <person name="Zhu Y."/>
            <person name="Wang Y."/>
            <person name="Huang Y."/>
            <person name="Liu J."/>
            <person name="Kang H."/>
            <person name="Chen J."/>
            <person name="Wang L."/>
            <person name="Chen A."/>
            <person name="Yu S."/>
            <person name="Gao Z."/>
            <person name="Jin L."/>
            <person name="Gu W."/>
            <person name="Wang Z."/>
            <person name="Zhao L."/>
            <person name="Shi B."/>
            <person name="Wen H."/>
            <person name="Lin R."/>
            <person name="Jones M.K."/>
            <person name="Brejova B."/>
            <person name="Vinar T."/>
            <person name="Zhao G."/>
            <person name="McManus D.P."/>
            <person name="Chen Z."/>
            <person name="Zhou Y."/>
            <person name="Wang S."/>
        </authorList>
    </citation>
    <scope>NUCLEOTIDE SEQUENCE [LARGE SCALE GENOMIC DNA]</scope>
</reference>
<organism evidence="2 3">
    <name type="scientific">Echinococcus granulosus</name>
    <name type="common">Hydatid tapeworm</name>
    <dbReference type="NCBI Taxonomy" id="6210"/>
    <lineage>
        <taxon>Eukaryota</taxon>
        <taxon>Metazoa</taxon>
        <taxon>Spiralia</taxon>
        <taxon>Lophotrochozoa</taxon>
        <taxon>Platyhelminthes</taxon>
        <taxon>Cestoda</taxon>
        <taxon>Eucestoda</taxon>
        <taxon>Cyclophyllidea</taxon>
        <taxon>Taeniidae</taxon>
        <taxon>Echinococcus</taxon>
        <taxon>Echinococcus granulosus group</taxon>
    </lineage>
</organism>
<comment type="caution">
    <text evidence="2">The sequence shown here is derived from an EMBL/GenBank/DDBJ whole genome shotgun (WGS) entry which is preliminary data.</text>
</comment>
<gene>
    <name evidence="2" type="ORF">EGR_05826</name>
</gene>
<dbReference type="GeneID" id="36341541"/>
<dbReference type="CTD" id="36341541"/>
<dbReference type="OMA" id="HYYSKED"/>
<sequence>MDQSISDIVTVSTLLGYVKIKCSQSTSVDEITKIAIKKVSISNSLLMFGLELRESLSSIGDRLFLCPYLTWSEIAGLVNEQSILLSIRLFLTNFEDYMRKDRSTLHYLHDQVNRFYKSVWEDCKDSQSCFEIGCLDIKLSFDCEITEELLDQLDKSRGFSTFFPSHVLHRQKAKYLRRDILNYALNLHYYSKEDCMLEHLNRLLMLTQFDSDSYACYLGLIILMFLDAHSLICE</sequence>
<feature type="domain" description="FERM" evidence="1">
    <location>
        <begin position="7"/>
        <end position="234"/>
    </location>
</feature>
<keyword evidence="3" id="KW-1185">Reference proteome</keyword>
<dbReference type="InterPro" id="IPR000299">
    <property type="entry name" value="FERM_domain"/>
</dbReference>
<dbReference type="PROSITE" id="PS50057">
    <property type="entry name" value="FERM_3"/>
    <property type="match status" value="1"/>
</dbReference>
<evidence type="ECO:0000313" key="2">
    <source>
        <dbReference type="EMBL" id="EUB59342.1"/>
    </source>
</evidence>
<dbReference type="EMBL" id="APAU02000046">
    <property type="protein sequence ID" value="EUB59342.1"/>
    <property type="molecule type" value="Genomic_DNA"/>
</dbReference>